<protein>
    <submittedName>
        <fullName evidence="5">Transcriptional regulator</fullName>
    </submittedName>
</protein>
<evidence type="ECO:0000259" key="4">
    <source>
        <dbReference type="PROSITE" id="PS50937"/>
    </source>
</evidence>
<organism evidence="5 6">
    <name type="scientific">Aureimonas ureilytica</name>
    <dbReference type="NCBI Taxonomy" id="401562"/>
    <lineage>
        <taxon>Bacteria</taxon>
        <taxon>Pseudomonadati</taxon>
        <taxon>Pseudomonadota</taxon>
        <taxon>Alphaproteobacteria</taxon>
        <taxon>Hyphomicrobiales</taxon>
        <taxon>Aurantimonadaceae</taxon>
        <taxon>Aureimonas</taxon>
    </lineage>
</organism>
<proteinExistence type="predicted"/>
<gene>
    <name evidence="5" type="ORF">NS226_11965</name>
</gene>
<dbReference type="Proteomes" id="UP000078272">
    <property type="component" value="Unassembled WGS sequence"/>
</dbReference>
<dbReference type="GO" id="GO:0003677">
    <property type="term" value="F:DNA binding"/>
    <property type="evidence" value="ECO:0007669"/>
    <property type="project" value="UniProtKB-KW"/>
</dbReference>
<evidence type="ECO:0000313" key="5">
    <source>
        <dbReference type="EMBL" id="KTQ95269.1"/>
    </source>
</evidence>
<dbReference type="EMBL" id="LDPZ01000023">
    <property type="protein sequence ID" value="KTQ95269.1"/>
    <property type="molecule type" value="Genomic_DNA"/>
</dbReference>
<evidence type="ECO:0000256" key="2">
    <source>
        <dbReference type="ARBA" id="ARBA00023125"/>
    </source>
</evidence>
<feature type="domain" description="HTH merR-type" evidence="4">
    <location>
        <begin position="1"/>
        <end position="68"/>
    </location>
</feature>
<dbReference type="RefSeq" id="WP_058635176.1">
    <property type="nucleotide sequence ID" value="NZ_LDPZ01000023.1"/>
</dbReference>
<dbReference type="SUPFAM" id="SSF46955">
    <property type="entry name" value="Putative DNA-binding domain"/>
    <property type="match status" value="1"/>
</dbReference>
<dbReference type="SMART" id="SM00422">
    <property type="entry name" value="HTH_MERR"/>
    <property type="match status" value="1"/>
</dbReference>
<dbReference type="PANTHER" id="PTHR30204:SF94">
    <property type="entry name" value="HEAVY METAL-DEPENDENT TRANSCRIPTIONAL REGULATOR HI_0293-RELATED"/>
    <property type="match status" value="1"/>
</dbReference>
<dbReference type="InterPro" id="IPR009061">
    <property type="entry name" value="DNA-bd_dom_put_sf"/>
</dbReference>
<dbReference type="Gene3D" id="1.10.1660.10">
    <property type="match status" value="1"/>
</dbReference>
<keyword evidence="2" id="KW-0238">DNA-binding</keyword>
<sequence>MNIGEASRRSGLPPKTIRYYEDVGLVRPARAANGYRDYGERDVHVLRFLQRSRSLGFSIDEARKLLALYGGEGSQRDEVRRLASRRLIEIDRKIEELQTLKRSLASLTQDCEKGRGPDCPILDEISGERVRLPTRLTGV</sequence>
<keyword evidence="3" id="KW-0804">Transcription</keyword>
<dbReference type="PANTHER" id="PTHR30204">
    <property type="entry name" value="REDOX-CYCLING DRUG-SENSING TRANSCRIPTIONAL ACTIVATOR SOXR"/>
    <property type="match status" value="1"/>
</dbReference>
<reference evidence="5 6" key="1">
    <citation type="journal article" date="2016" name="Front. Microbiol.">
        <title>Genomic Resource of Rice Seed Associated Bacteria.</title>
        <authorList>
            <person name="Midha S."/>
            <person name="Bansal K."/>
            <person name="Sharma S."/>
            <person name="Kumar N."/>
            <person name="Patil P.P."/>
            <person name="Chaudhry V."/>
            <person name="Patil P.B."/>
        </authorList>
    </citation>
    <scope>NUCLEOTIDE SEQUENCE [LARGE SCALE GENOMIC DNA]</scope>
    <source>
        <strain evidence="5 6">NS226</strain>
    </source>
</reference>
<dbReference type="PATRIC" id="fig|401562.3.peg.1934"/>
<evidence type="ECO:0000256" key="3">
    <source>
        <dbReference type="ARBA" id="ARBA00023163"/>
    </source>
</evidence>
<dbReference type="InterPro" id="IPR000551">
    <property type="entry name" value="MerR-type_HTH_dom"/>
</dbReference>
<dbReference type="Pfam" id="PF13411">
    <property type="entry name" value="MerR_1"/>
    <property type="match status" value="1"/>
</dbReference>
<evidence type="ECO:0000313" key="6">
    <source>
        <dbReference type="Proteomes" id="UP000078272"/>
    </source>
</evidence>
<dbReference type="PROSITE" id="PS50937">
    <property type="entry name" value="HTH_MERR_2"/>
    <property type="match status" value="1"/>
</dbReference>
<keyword evidence="1" id="KW-0805">Transcription regulation</keyword>
<name>A0A175R719_9HYPH</name>
<dbReference type="eggNOG" id="COG0789">
    <property type="taxonomic scope" value="Bacteria"/>
</dbReference>
<accession>A0A175R719</accession>
<evidence type="ECO:0000256" key="1">
    <source>
        <dbReference type="ARBA" id="ARBA00023015"/>
    </source>
</evidence>
<dbReference type="PRINTS" id="PR00040">
    <property type="entry name" value="HTHMERR"/>
</dbReference>
<dbReference type="STRING" id="401562.NS365_16390"/>
<dbReference type="InterPro" id="IPR047057">
    <property type="entry name" value="MerR_fam"/>
</dbReference>
<dbReference type="GO" id="GO:0003700">
    <property type="term" value="F:DNA-binding transcription factor activity"/>
    <property type="evidence" value="ECO:0007669"/>
    <property type="project" value="InterPro"/>
</dbReference>
<dbReference type="OrthoDB" id="9802944at2"/>
<comment type="caution">
    <text evidence="5">The sequence shown here is derived from an EMBL/GenBank/DDBJ whole genome shotgun (WGS) entry which is preliminary data.</text>
</comment>
<dbReference type="AlphaFoldDB" id="A0A175R719"/>